<accession>A0ACC0H040</accession>
<proteinExistence type="predicted"/>
<dbReference type="Proteomes" id="UP001060215">
    <property type="component" value="Chromosome 7"/>
</dbReference>
<keyword evidence="2" id="KW-1185">Reference proteome</keyword>
<reference evidence="1 2" key="1">
    <citation type="journal article" date="2022" name="Plant J.">
        <title>Chromosome-level genome of Camellia lanceoleosa provides a valuable resource for understanding genome evolution and self-incompatibility.</title>
        <authorList>
            <person name="Gong W."/>
            <person name="Xiao S."/>
            <person name="Wang L."/>
            <person name="Liao Z."/>
            <person name="Chang Y."/>
            <person name="Mo W."/>
            <person name="Hu G."/>
            <person name="Li W."/>
            <person name="Zhao G."/>
            <person name="Zhu H."/>
            <person name="Hu X."/>
            <person name="Ji K."/>
            <person name="Xiang X."/>
            <person name="Song Q."/>
            <person name="Yuan D."/>
            <person name="Jin S."/>
            <person name="Zhang L."/>
        </authorList>
    </citation>
    <scope>NUCLEOTIDE SEQUENCE [LARGE SCALE GENOMIC DNA]</scope>
    <source>
        <strain evidence="1">SQ_2022a</strain>
    </source>
</reference>
<comment type="caution">
    <text evidence="1">The sequence shown here is derived from an EMBL/GenBank/DDBJ whole genome shotgun (WGS) entry which is preliminary data.</text>
</comment>
<dbReference type="EMBL" id="CM045764">
    <property type="protein sequence ID" value="KAI8005766.1"/>
    <property type="molecule type" value="Genomic_DNA"/>
</dbReference>
<evidence type="ECO:0000313" key="1">
    <source>
        <dbReference type="EMBL" id="KAI8005766.1"/>
    </source>
</evidence>
<protein>
    <submittedName>
        <fullName evidence="1">Uncharacterized protein</fullName>
    </submittedName>
</protein>
<sequence>MQTHRLQRQASPGSYHRFSFSDHVTRAWIRPSNRQTNEPTKQRSNPDTGHHDPRRFDHQGLMLALTGEASWDDLPISPATTNRDSHKPWRPRLLGHGYIPEQTRELTNKSTTHQTRV</sequence>
<gene>
    <name evidence="1" type="ORF">LOK49_LG07G01275</name>
</gene>
<evidence type="ECO:0000313" key="2">
    <source>
        <dbReference type="Proteomes" id="UP001060215"/>
    </source>
</evidence>
<organism evidence="1 2">
    <name type="scientific">Camellia lanceoleosa</name>
    <dbReference type="NCBI Taxonomy" id="1840588"/>
    <lineage>
        <taxon>Eukaryota</taxon>
        <taxon>Viridiplantae</taxon>
        <taxon>Streptophyta</taxon>
        <taxon>Embryophyta</taxon>
        <taxon>Tracheophyta</taxon>
        <taxon>Spermatophyta</taxon>
        <taxon>Magnoliopsida</taxon>
        <taxon>eudicotyledons</taxon>
        <taxon>Gunneridae</taxon>
        <taxon>Pentapetalae</taxon>
        <taxon>asterids</taxon>
        <taxon>Ericales</taxon>
        <taxon>Theaceae</taxon>
        <taxon>Camellia</taxon>
    </lineage>
</organism>
<name>A0ACC0H040_9ERIC</name>